<accession>A0ABM8VZL0</accession>
<dbReference type="EMBL" id="CAJVQB010000404">
    <property type="protein sequence ID" value="CAG8486972.1"/>
    <property type="molecule type" value="Genomic_DNA"/>
</dbReference>
<evidence type="ECO:0000313" key="2">
    <source>
        <dbReference type="EMBL" id="CAG8486972.1"/>
    </source>
</evidence>
<keyword evidence="3" id="KW-1185">Reference proteome</keyword>
<organism evidence="2 3">
    <name type="scientific">Gigaspora margarita</name>
    <dbReference type="NCBI Taxonomy" id="4874"/>
    <lineage>
        <taxon>Eukaryota</taxon>
        <taxon>Fungi</taxon>
        <taxon>Fungi incertae sedis</taxon>
        <taxon>Mucoromycota</taxon>
        <taxon>Glomeromycotina</taxon>
        <taxon>Glomeromycetes</taxon>
        <taxon>Diversisporales</taxon>
        <taxon>Gigasporaceae</taxon>
        <taxon>Gigaspora</taxon>
    </lineage>
</organism>
<name>A0ABM8VZL0_GIGMA</name>
<keyword evidence="1" id="KW-0812">Transmembrane</keyword>
<protein>
    <submittedName>
        <fullName evidence="2">16368_t:CDS:1</fullName>
    </submittedName>
</protein>
<proteinExistence type="predicted"/>
<reference evidence="2 3" key="1">
    <citation type="submission" date="2021-06" db="EMBL/GenBank/DDBJ databases">
        <authorList>
            <person name="Kallberg Y."/>
            <person name="Tangrot J."/>
            <person name="Rosling A."/>
        </authorList>
    </citation>
    <scope>NUCLEOTIDE SEQUENCE [LARGE SCALE GENOMIC DNA]</scope>
    <source>
        <strain evidence="2 3">120-4 pot B 10/14</strain>
    </source>
</reference>
<comment type="caution">
    <text evidence="2">The sequence shown here is derived from an EMBL/GenBank/DDBJ whole genome shotgun (WGS) entry which is preliminary data.</text>
</comment>
<evidence type="ECO:0000313" key="3">
    <source>
        <dbReference type="Proteomes" id="UP000789901"/>
    </source>
</evidence>
<dbReference type="Proteomes" id="UP000789901">
    <property type="component" value="Unassembled WGS sequence"/>
</dbReference>
<keyword evidence="1" id="KW-1133">Transmembrane helix</keyword>
<sequence>MLLLLEASTCSVSFFGTFATNALTTFWMPFSAFIYIRVTSIQSSSVLFPQIQAITNDHHEVKAILEDIIHAHEVITVHIHEVITVHIYKVMLLINQDITLVQVTQEADLFDL</sequence>
<gene>
    <name evidence="2" type="ORF">GMARGA_LOCUS1528</name>
</gene>
<feature type="transmembrane region" description="Helical" evidence="1">
    <location>
        <begin position="12"/>
        <end position="36"/>
    </location>
</feature>
<evidence type="ECO:0000256" key="1">
    <source>
        <dbReference type="SAM" id="Phobius"/>
    </source>
</evidence>
<keyword evidence="1" id="KW-0472">Membrane</keyword>